<reference evidence="1" key="1">
    <citation type="submission" date="2020-04" db="EMBL/GenBank/DDBJ databases">
        <authorList>
            <person name="Chiriac C."/>
            <person name="Salcher M."/>
            <person name="Ghai R."/>
            <person name="Kavagutti S V."/>
        </authorList>
    </citation>
    <scope>NUCLEOTIDE SEQUENCE</scope>
</reference>
<gene>
    <name evidence="1" type="ORF">UFOVP688_33</name>
</gene>
<dbReference type="EMBL" id="LR796659">
    <property type="protein sequence ID" value="CAB4157568.1"/>
    <property type="molecule type" value="Genomic_DNA"/>
</dbReference>
<organism evidence="1">
    <name type="scientific">uncultured Caudovirales phage</name>
    <dbReference type="NCBI Taxonomy" id="2100421"/>
    <lineage>
        <taxon>Viruses</taxon>
        <taxon>Duplodnaviria</taxon>
        <taxon>Heunggongvirae</taxon>
        <taxon>Uroviricota</taxon>
        <taxon>Caudoviricetes</taxon>
        <taxon>Peduoviridae</taxon>
        <taxon>Maltschvirus</taxon>
        <taxon>Maltschvirus maltsch</taxon>
    </lineage>
</organism>
<proteinExistence type="predicted"/>
<protein>
    <submittedName>
        <fullName evidence="1">Uncharacterized protein</fullName>
    </submittedName>
</protein>
<name>A0A6J5NKY3_9CAUD</name>
<sequence>MKEKDLFLKLKEYYLPDLIASKGTFSTYDCFSTQYNTFIELKCRNAHYENLMIEQSKYARLKYEAMERGMHPMYICSTPQGVWAFNLNLIEPEWKNQTNLPTTTEFDDKSRRTKSVGFLPIQQGNRLTKIKGEK</sequence>
<evidence type="ECO:0000313" key="1">
    <source>
        <dbReference type="EMBL" id="CAB4157568.1"/>
    </source>
</evidence>
<accession>A0A6J5NKY3</accession>